<dbReference type="EMBL" id="FN653387">
    <property type="protein sequence ID" value="CBY14958.1"/>
    <property type="molecule type" value="Genomic_DNA"/>
</dbReference>
<dbReference type="Proteomes" id="UP000001307">
    <property type="component" value="Unassembled WGS sequence"/>
</dbReference>
<feature type="compositionally biased region" description="Polar residues" evidence="1">
    <location>
        <begin position="26"/>
        <end position="43"/>
    </location>
</feature>
<dbReference type="AlphaFoldDB" id="E4XZ96"/>
<proteinExistence type="predicted"/>
<sequence>GSAKKTQRKIEHDDEKAVKIEFDASESAQPVNGVSQPTESSDFFSARKNIPKFSKVTSPKKDQPSTSKETMFVDSDSNDGYEQPVRKLDNNDFDLVIFDSDDEEVVKEEAKSPFKTEIVAGSSGLAVQKNDSYSMRTVELLTQTAEKRGKAEIEAEPVLDDEDEELRKTIELSKQTAK</sequence>
<evidence type="ECO:0000313" key="2">
    <source>
        <dbReference type="EMBL" id="CBY14958.1"/>
    </source>
</evidence>
<dbReference type="InParanoid" id="E4XZ96"/>
<feature type="region of interest" description="Disordered" evidence="1">
    <location>
        <begin position="1"/>
        <end position="86"/>
    </location>
</feature>
<gene>
    <name evidence="2" type="ORF">GSOID_T00010055001</name>
</gene>
<keyword evidence="3" id="KW-1185">Reference proteome</keyword>
<feature type="non-terminal residue" evidence="2">
    <location>
        <position position="1"/>
    </location>
</feature>
<accession>E4XZ96</accession>
<feature type="compositionally biased region" description="Basic and acidic residues" evidence="1">
    <location>
        <begin position="8"/>
        <end position="22"/>
    </location>
</feature>
<organism evidence="2">
    <name type="scientific">Oikopleura dioica</name>
    <name type="common">Tunicate</name>
    <dbReference type="NCBI Taxonomy" id="34765"/>
    <lineage>
        <taxon>Eukaryota</taxon>
        <taxon>Metazoa</taxon>
        <taxon>Chordata</taxon>
        <taxon>Tunicata</taxon>
        <taxon>Appendicularia</taxon>
        <taxon>Copelata</taxon>
        <taxon>Oikopleuridae</taxon>
        <taxon>Oikopleura</taxon>
    </lineage>
</organism>
<evidence type="ECO:0000313" key="3">
    <source>
        <dbReference type="Proteomes" id="UP000001307"/>
    </source>
</evidence>
<evidence type="ECO:0000256" key="1">
    <source>
        <dbReference type="SAM" id="MobiDB-lite"/>
    </source>
</evidence>
<name>E4XZ96_OIKDI</name>
<protein>
    <submittedName>
        <fullName evidence="2">Uncharacterized protein</fullName>
    </submittedName>
</protein>
<reference evidence="2" key="1">
    <citation type="journal article" date="2010" name="Science">
        <title>Plasticity of animal genome architecture unmasked by rapid evolution of a pelagic tunicate.</title>
        <authorList>
            <person name="Denoeud F."/>
            <person name="Henriet S."/>
            <person name="Mungpakdee S."/>
            <person name="Aury J.M."/>
            <person name="Da Silva C."/>
            <person name="Brinkmann H."/>
            <person name="Mikhaleva J."/>
            <person name="Olsen L.C."/>
            <person name="Jubin C."/>
            <person name="Canestro C."/>
            <person name="Bouquet J.M."/>
            <person name="Danks G."/>
            <person name="Poulain J."/>
            <person name="Campsteijn C."/>
            <person name="Adamski M."/>
            <person name="Cross I."/>
            <person name="Yadetie F."/>
            <person name="Muffato M."/>
            <person name="Louis A."/>
            <person name="Butcher S."/>
            <person name="Tsagkogeorga G."/>
            <person name="Konrad A."/>
            <person name="Singh S."/>
            <person name="Jensen M.F."/>
            <person name="Cong E.H."/>
            <person name="Eikeseth-Otteraa H."/>
            <person name="Noel B."/>
            <person name="Anthouard V."/>
            <person name="Porcel B.M."/>
            <person name="Kachouri-Lafond R."/>
            <person name="Nishino A."/>
            <person name="Ugolini M."/>
            <person name="Chourrout P."/>
            <person name="Nishida H."/>
            <person name="Aasland R."/>
            <person name="Huzurbazar S."/>
            <person name="Westhof E."/>
            <person name="Delsuc F."/>
            <person name="Lehrach H."/>
            <person name="Reinhardt R."/>
            <person name="Weissenbach J."/>
            <person name="Roy S.W."/>
            <person name="Artiguenave F."/>
            <person name="Postlethwait J.H."/>
            <person name="Manak J.R."/>
            <person name="Thompson E.M."/>
            <person name="Jaillon O."/>
            <person name="Du Pasquier L."/>
            <person name="Boudinot P."/>
            <person name="Liberles D.A."/>
            <person name="Volff J.N."/>
            <person name="Philippe H."/>
            <person name="Lenhard B."/>
            <person name="Roest Crollius H."/>
            <person name="Wincker P."/>
            <person name="Chourrout D."/>
        </authorList>
    </citation>
    <scope>NUCLEOTIDE SEQUENCE [LARGE SCALE GENOMIC DNA]</scope>
</reference>